<dbReference type="SMART" id="SM00912">
    <property type="entry name" value="Haemagg_act"/>
    <property type="match status" value="1"/>
</dbReference>
<dbReference type="PANTHER" id="PTHR12338:SF8">
    <property type="entry name" value="HEME_HEMOPEXIN-BINDING PROTEIN"/>
    <property type="match status" value="1"/>
</dbReference>
<evidence type="ECO:0000313" key="6">
    <source>
        <dbReference type="Proteomes" id="UP000494274"/>
    </source>
</evidence>
<feature type="domain" description="Filamentous haemagglutinin FhaB/tRNA nuclease CdiA-like TPS" evidence="4">
    <location>
        <begin position="50"/>
        <end position="164"/>
    </location>
</feature>
<dbReference type="EMBL" id="CABVQI010000019">
    <property type="protein sequence ID" value="VWD21609.1"/>
    <property type="molecule type" value="Genomic_DNA"/>
</dbReference>
<dbReference type="AlphaFoldDB" id="A0A6P2YR89"/>
<evidence type="ECO:0000256" key="2">
    <source>
        <dbReference type="ARBA" id="ARBA00022525"/>
    </source>
</evidence>
<sequence>MNKTYALVWNRARRCWTAVGETAHRRGKPGTGRRATAAAVSLLGLAALPAFALPSGEAVTSGKADIVRSGDGRTMNINQLTDKLITNWNDFSVAGGERVSFNQPNAVSVALNRVIGNQGSQIDGQISANGRVFLVNPNGVLFGAGAQVNVGGLVASTKDISDADFQAGRYRFSGNSTRSIVNHGTLTAADGGSIALLGARVSNHGVIQAKLGRVTLAAGDAFTVNFDGNGLLDVQVDGGAVNAEASNGGLLKADGGDVLMTARAAGNLLDAVVNNTGVVEARGLNGRGGRITLDGGTVKVAGHLDASAGEAGAPAGAVTTRGERVDIAAGTQVDTRGGNRAGTWTIEAANAGVNGANDSGRSIGADTLSRNLGTTSVDLTNTREHLRVGGPVAWTSDNALTLTSRNGDVVVDRTISADGANASLNVNAAKRIRINDAVSLTGRRAHLELNAKDGHTLSGDKAVITLSGNDATYRSNGEDYKVLHTLDDLRGIDANLNGRYVLGNAIDGNNANFRSIGGNAAFAGIFDGFGNTIARISVYNTSAHVGLFAANAGRIANLGLRNVAATASGLPGTVGTLAGYNTGTISNVVAQDIRVVSRGRSTAGGLVGENRGGTIEGARVSGRIDADRDASEVGGLAGANVTLAGRAGTIRDSSADTLITADGNGSVGGLVGRNAGLIEASSSAGGIVASSNSAVAGGLVGVNEFGGVVRGSSSAASVTARENAIAGGLVGFNLGTVRDSHATGAVNVGRYGIAGGFVGLNFGTIDASTASGDVVAGDSSDAGGFVGVNNADILASHAHGNVTAGDSGRTGGFAGTNDGTLDTVAASGDVRSGKSSQTGGLAGYNGARIHASTAHGTVRAGARSDIGGLAGFNGGDIDGSSADGAVVAGADSAVGGLVGLNWGKVSASRASGNVTAAGVNRAGGLVGDNNGTVRQSTASGHVTAADYAEAGGLVGRNTGNIDDSSATGNVLAGKGSNAGGLVGLNDGAIARSTATGNVAADTRSRVGGLVGQSLGSIVASRASGAAQGGDLSDVGGLVGRNHGTIKRSSSSGAVSALRQSALGGLVGANFGYVGQSSTSSRVVVMTNAGQHYGAIAGENEGQLVDNVATKRDASVPLVGARIVAARP</sequence>
<protein>
    <submittedName>
        <fullName evidence="5">Filamentous hemagglutinin</fullName>
    </submittedName>
</protein>
<keyword evidence="2" id="KW-0964">Secreted</keyword>
<dbReference type="InterPro" id="IPR024973">
    <property type="entry name" value="ESPR"/>
</dbReference>
<dbReference type="PANTHER" id="PTHR12338">
    <property type="entry name" value="AUTOTRANSPORTER"/>
    <property type="match status" value="1"/>
</dbReference>
<dbReference type="InterPro" id="IPR012334">
    <property type="entry name" value="Pectin_lyas_fold"/>
</dbReference>
<dbReference type="Proteomes" id="UP000494274">
    <property type="component" value="Unassembled WGS sequence"/>
</dbReference>
<dbReference type="Gene3D" id="2.160.20.10">
    <property type="entry name" value="Single-stranded right-handed beta-helix, Pectin lyase-like"/>
    <property type="match status" value="1"/>
</dbReference>
<reference evidence="5 6" key="1">
    <citation type="submission" date="2019-09" db="EMBL/GenBank/DDBJ databases">
        <authorList>
            <person name="Depoorter E."/>
        </authorList>
    </citation>
    <scope>NUCLEOTIDE SEQUENCE [LARGE SCALE GENOMIC DNA]</scope>
    <source>
        <strain evidence="5">R-18112</strain>
    </source>
</reference>
<keyword evidence="3" id="KW-0732">Signal</keyword>
<dbReference type="InterPro" id="IPR008638">
    <property type="entry name" value="FhaB/CdiA-like_TPS"/>
</dbReference>
<dbReference type="InterPro" id="IPR011493">
    <property type="entry name" value="GLUG"/>
</dbReference>
<accession>A0A6P2YR89</accession>
<dbReference type="NCBIfam" id="TIGR01901">
    <property type="entry name" value="adhes_NPXG"/>
    <property type="match status" value="1"/>
</dbReference>
<dbReference type="SUPFAM" id="SSF51126">
    <property type="entry name" value="Pectin lyase-like"/>
    <property type="match status" value="1"/>
</dbReference>
<dbReference type="GO" id="GO:0005576">
    <property type="term" value="C:extracellular region"/>
    <property type="evidence" value="ECO:0007669"/>
    <property type="project" value="UniProtKB-SubCell"/>
</dbReference>
<comment type="subcellular location">
    <subcellularLocation>
        <location evidence="1">Secreted</location>
    </subcellularLocation>
</comment>
<name>A0A6P2YR89_BURL3</name>
<proteinExistence type="predicted"/>
<evidence type="ECO:0000259" key="4">
    <source>
        <dbReference type="SMART" id="SM00912"/>
    </source>
</evidence>
<dbReference type="Gene3D" id="2.160.20.110">
    <property type="match status" value="3"/>
</dbReference>
<dbReference type="InterPro" id="IPR050909">
    <property type="entry name" value="Bact_Autotransporter_VF"/>
</dbReference>
<organism evidence="5 6">
    <name type="scientific">Burkholderia lata (strain ATCC 17760 / DSM 23089 / LMG 22485 / NCIMB 9086 / R18194 / 383)</name>
    <dbReference type="NCBI Taxonomy" id="482957"/>
    <lineage>
        <taxon>Bacteria</taxon>
        <taxon>Pseudomonadati</taxon>
        <taxon>Pseudomonadota</taxon>
        <taxon>Betaproteobacteria</taxon>
        <taxon>Burkholderiales</taxon>
        <taxon>Burkholderiaceae</taxon>
        <taxon>Burkholderia</taxon>
        <taxon>Burkholderia cepacia complex</taxon>
    </lineage>
</organism>
<dbReference type="Pfam" id="PF05860">
    <property type="entry name" value="TPS"/>
    <property type="match status" value="1"/>
</dbReference>
<evidence type="ECO:0000256" key="1">
    <source>
        <dbReference type="ARBA" id="ARBA00004613"/>
    </source>
</evidence>
<evidence type="ECO:0000256" key="3">
    <source>
        <dbReference type="ARBA" id="ARBA00022729"/>
    </source>
</evidence>
<dbReference type="Pfam" id="PF13018">
    <property type="entry name" value="ESPR"/>
    <property type="match status" value="1"/>
</dbReference>
<dbReference type="Pfam" id="PF07581">
    <property type="entry name" value="Glug"/>
    <property type="match status" value="1"/>
</dbReference>
<dbReference type="RefSeq" id="WP_175046086.1">
    <property type="nucleotide sequence ID" value="NZ_CABVQI010000019.1"/>
</dbReference>
<gene>
    <name evidence="5" type="ORF">BLA18112_05396</name>
</gene>
<evidence type="ECO:0000313" key="5">
    <source>
        <dbReference type="EMBL" id="VWD21609.1"/>
    </source>
</evidence>
<dbReference type="InterPro" id="IPR011050">
    <property type="entry name" value="Pectin_lyase_fold/virulence"/>
</dbReference>